<gene>
    <name evidence="1" type="ORF">EMH_0067560</name>
</gene>
<dbReference type="GeneID" id="25381302"/>
<reference evidence="1" key="1">
    <citation type="submission" date="2013-10" db="EMBL/GenBank/DDBJ databases">
        <title>Genomic analysis of the causative agents of coccidiosis in chickens.</title>
        <authorList>
            <person name="Reid A.J."/>
            <person name="Blake D."/>
            <person name="Billington K."/>
            <person name="Browne H."/>
            <person name="Dunn M."/>
            <person name="Hung S."/>
            <person name="Kawahara F."/>
            <person name="Miranda-Saavedra D."/>
            <person name="Mourier T."/>
            <person name="Nagra H."/>
            <person name="Otto T.D."/>
            <person name="Rawlings N."/>
            <person name="Sanchez A."/>
            <person name="Sanders M."/>
            <person name="Subramaniam C."/>
            <person name="Tay Y."/>
            <person name="Dear P."/>
            <person name="Doerig C."/>
            <person name="Gruber A."/>
            <person name="Parkinson J."/>
            <person name="Shirley M."/>
            <person name="Wan K.L."/>
            <person name="Berriman M."/>
            <person name="Tomley F."/>
            <person name="Pain A."/>
        </authorList>
    </citation>
    <scope>NUCLEOTIDE SEQUENCE [LARGE SCALE GENOMIC DNA]</scope>
    <source>
        <strain evidence="1">Houghton</strain>
    </source>
</reference>
<keyword evidence="2" id="KW-1185">Reference proteome</keyword>
<reference evidence="1" key="2">
    <citation type="submission" date="2013-10" db="EMBL/GenBank/DDBJ databases">
        <authorList>
            <person name="Aslett M."/>
        </authorList>
    </citation>
    <scope>NUCLEOTIDE SEQUENCE [LARGE SCALE GENOMIC DNA]</scope>
    <source>
        <strain evidence="1">Houghton</strain>
    </source>
</reference>
<accession>U6K3H4</accession>
<dbReference type="AlphaFoldDB" id="U6K3H4"/>
<dbReference type="VEuPathDB" id="ToxoDB:EMH_0067560"/>
<dbReference type="Proteomes" id="UP000030744">
    <property type="component" value="Unassembled WGS sequence"/>
</dbReference>
<organism evidence="1 2">
    <name type="scientific">Eimeria mitis</name>
    <dbReference type="NCBI Taxonomy" id="44415"/>
    <lineage>
        <taxon>Eukaryota</taxon>
        <taxon>Sar</taxon>
        <taxon>Alveolata</taxon>
        <taxon>Apicomplexa</taxon>
        <taxon>Conoidasida</taxon>
        <taxon>Coccidia</taxon>
        <taxon>Eucoccidiorida</taxon>
        <taxon>Eimeriorina</taxon>
        <taxon>Eimeriidae</taxon>
        <taxon>Eimeria</taxon>
    </lineage>
</organism>
<evidence type="ECO:0000313" key="1">
    <source>
        <dbReference type="EMBL" id="CDJ31526.1"/>
    </source>
</evidence>
<evidence type="ECO:0000313" key="2">
    <source>
        <dbReference type="Proteomes" id="UP000030744"/>
    </source>
</evidence>
<sequence>MCICEAMSEPRSNETELVKKYVRRKAKSDSSEAANAMTSGGRGEGRWTKGLPYIAIPEQVNVQSLEQAGAWLSETVQTV</sequence>
<dbReference type="EMBL" id="HG683358">
    <property type="protein sequence ID" value="CDJ31526.1"/>
    <property type="molecule type" value="Genomic_DNA"/>
</dbReference>
<dbReference type="RefSeq" id="XP_013354091.1">
    <property type="nucleotide sequence ID" value="XM_013498637.1"/>
</dbReference>
<protein>
    <submittedName>
        <fullName evidence="1">Uncharacterized protein</fullName>
    </submittedName>
</protein>
<proteinExistence type="predicted"/>
<name>U6K3H4_9EIME</name>